<gene>
    <name evidence="1" type="ORF">AN1_LOCUS17372</name>
</gene>
<reference evidence="1 2" key="1">
    <citation type="submission" date="2019-11" db="EMBL/GenBank/DDBJ databases">
        <authorList>
            <person name="Jiao W.-B."/>
            <person name="Schneeberger K."/>
        </authorList>
    </citation>
    <scope>NUCLEOTIDE SEQUENCE [LARGE SCALE GENOMIC DNA]</scope>
    <source>
        <strain evidence="2">cv. An-1</strain>
    </source>
</reference>
<accession>A0A654FMJ6</accession>
<sequence>MDFSGLFLLSSRVSINLATVTNKGFNDRLYFGDDILTGIDAQRRRLMSEFLRLLIQQHVSRLYPVADTWAWVEYKRIFLCRRQLSDRLLLGLKYFCKLFCGTFSIAHV</sequence>
<dbReference type="Proteomes" id="UP000426265">
    <property type="component" value="Unassembled WGS sequence"/>
</dbReference>
<proteinExistence type="predicted"/>
<evidence type="ECO:0000313" key="1">
    <source>
        <dbReference type="EMBL" id="VYS61943.1"/>
    </source>
</evidence>
<dbReference type="EMBL" id="CACRSJ010000109">
    <property type="protein sequence ID" value="VYS61943.1"/>
    <property type="molecule type" value="Genomic_DNA"/>
</dbReference>
<name>A0A654FMJ6_ARATH</name>
<dbReference type="AlphaFoldDB" id="A0A654FMJ6"/>
<evidence type="ECO:0000313" key="2">
    <source>
        <dbReference type="Proteomes" id="UP000426265"/>
    </source>
</evidence>
<protein>
    <submittedName>
        <fullName evidence="1">Uncharacterized protein</fullName>
    </submittedName>
</protein>
<organism evidence="1 2">
    <name type="scientific">Arabidopsis thaliana</name>
    <name type="common">Mouse-ear cress</name>
    <dbReference type="NCBI Taxonomy" id="3702"/>
    <lineage>
        <taxon>Eukaryota</taxon>
        <taxon>Viridiplantae</taxon>
        <taxon>Streptophyta</taxon>
        <taxon>Embryophyta</taxon>
        <taxon>Tracheophyta</taxon>
        <taxon>Spermatophyta</taxon>
        <taxon>Magnoliopsida</taxon>
        <taxon>eudicotyledons</taxon>
        <taxon>Gunneridae</taxon>
        <taxon>Pentapetalae</taxon>
        <taxon>rosids</taxon>
        <taxon>malvids</taxon>
        <taxon>Brassicales</taxon>
        <taxon>Brassicaceae</taxon>
        <taxon>Camelineae</taxon>
        <taxon>Arabidopsis</taxon>
    </lineage>
</organism>